<dbReference type="SUPFAM" id="SSF58104">
    <property type="entry name" value="Methyl-accepting chemotaxis protein (MCP) signaling domain"/>
    <property type="match status" value="1"/>
</dbReference>
<dbReference type="Pfam" id="PF00672">
    <property type="entry name" value="HAMP"/>
    <property type="match status" value="1"/>
</dbReference>
<gene>
    <name evidence="11" type="ORF">SAMN05421508_1235</name>
</gene>
<sequence length="670" mass="70740">MTFLNNVRIVRKIGGGFAVVLVLLIAVAAVGIFSLSSIDRDFGQYRGLARETNEAGRVQANILDMRLGMKIFIEKGDQASIDQVNQRRETLKQVIDDLEGVAIDAGTKEVVGRLHDDVNAYKAAFDQITALQAHRNDVVTGVLNAKGPEIERALTQIMESANRDGDVEAAYLAGMVLRRVMLVRLYANRFLLDNSQEAADRVKTEGEAFSKDATDLRNRLQNPERRRLAGDVIDLKDAYLSGFSDVAATITKRNDIIAGTLDVIGPRMAAAIEDVKLNAKTQQDRLGPQVVSVIQTANLTSAIGSLVALILGAAAAYLISTGITRPVGALCAAMARLANKDMAAEVPATSQKDEVGDMARAVLVFKENMIRADQLAAAQERERAAREARAKRIEELNAGFDGAVGEVLTTVTAATGQLNSAAQNMSSIAEETQRQASAVAAASEQASANVQTVAAAADELSASISEIARQVEHSSKISRDAKEAADHTGRIVAGLAAAVDKIGEVVNMITDIADQTNLLALNATIEAARAGDAGKGFAVVANEVKSLATQTAKATEDISRQIGEVQTETSKAVSAIGDITRTIEEVNAVASAIASAVEEQNAATGEIARNVQEASQGTAEVSSNITGVTQAAGEAGSASTQVLQASEMMAKKADHLRGLVQRFLDDIRAA</sequence>
<evidence type="ECO:0000259" key="8">
    <source>
        <dbReference type="PROSITE" id="PS50192"/>
    </source>
</evidence>
<evidence type="ECO:0000259" key="10">
    <source>
        <dbReference type="PROSITE" id="PS51753"/>
    </source>
</evidence>
<dbReference type="RefSeq" id="WP_097281789.1">
    <property type="nucleotide sequence ID" value="NZ_OCNJ01000023.1"/>
</dbReference>
<feature type="domain" description="Methyl-accepting transducer" evidence="7">
    <location>
        <begin position="407"/>
        <end position="650"/>
    </location>
</feature>
<dbReference type="SMART" id="SM00283">
    <property type="entry name" value="MA"/>
    <property type="match status" value="1"/>
</dbReference>
<name>A0A286H1U0_9PROT</name>
<evidence type="ECO:0000256" key="1">
    <source>
        <dbReference type="ARBA" id="ARBA00004429"/>
    </source>
</evidence>
<organism evidence="11 12">
    <name type="scientific">Caenispirillum bisanense</name>
    <dbReference type="NCBI Taxonomy" id="414052"/>
    <lineage>
        <taxon>Bacteria</taxon>
        <taxon>Pseudomonadati</taxon>
        <taxon>Pseudomonadota</taxon>
        <taxon>Alphaproteobacteria</taxon>
        <taxon>Rhodospirillales</taxon>
        <taxon>Novispirillaceae</taxon>
        <taxon>Caenispirillum</taxon>
    </lineage>
</organism>
<feature type="domain" description="T-SNARE coiled-coil homology" evidence="8">
    <location>
        <begin position="566"/>
        <end position="628"/>
    </location>
</feature>
<dbReference type="GO" id="GO:0005886">
    <property type="term" value="C:plasma membrane"/>
    <property type="evidence" value="ECO:0007669"/>
    <property type="project" value="UniProtKB-SubCell"/>
</dbReference>
<keyword evidence="6" id="KW-0472">Membrane</keyword>
<evidence type="ECO:0000256" key="3">
    <source>
        <dbReference type="ARBA" id="ARBA00023224"/>
    </source>
</evidence>
<dbReference type="Pfam" id="PF12729">
    <property type="entry name" value="4HB_MCP_1"/>
    <property type="match status" value="1"/>
</dbReference>
<comment type="similarity">
    <text evidence="4">Belongs to the methyl-accepting chemotaxis (MCP) protein family.</text>
</comment>
<dbReference type="InterPro" id="IPR003660">
    <property type="entry name" value="HAMP_dom"/>
</dbReference>
<evidence type="ECO:0000256" key="2">
    <source>
        <dbReference type="ARBA" id="ARBA00022519"/>
    </source>
</evidence>
<evidence type="ECO:0000259" key="7">
    <source>
        <dbReference type="PROSITE" id="PS50111"/>
    </source>
</evidence>
<proteinExistence type="inferred from homology"/>
<dbReference type="OrthoDB" id="3378718at2"/>
<dbReference type="PANTHER" id="PTHR32089:SF112">
    <property type="entry name" value="LYSOZYME-LIKE PROTEIN-RELATED"/>
    <property type="match status" value="1"/>
</dbReference>
<feature type="domain" description="HBM" evidence="10">
    <location>
        <begin position="47"/>
        <end position="287"/>
    </location>
</feature>
<evidence type="ECO:0000313" key="11">
    <source>
        <dbReference type="EMBL" id="SOE01758.1"/>
    </source>
</evidence>
<comment type="subcellular location">
    <subcellularLocation>
        <location evidence="1">Cell inner membrane</location>
        <topology evidence="1">Multi-pass membrane protein</topology>
    </subcellularLocation>
</comment>
<evidence type="ECO:0000313" key="12">
    <source>
        <dbReference type="Proteomes" id="UP000219621"/>
    </source>
</evidence>
<keyword evidence="12" id="KW-1185">Reference proteome</keyword>
<dbReference type="PROSITE" id="PS51753">
    <property type="entry name" value="HBM"/>
    <property type="match status" value="1"/>
</dbReference>
<dbReference type="InterPro" id="IPR004089">
    <property type="entry name" value="MCPsignal_dom"/>
</dbReference>
<dbReference type="InterPro" id="IPR000727">
    <property type="entry name" value="T_SNARE_dom"/>
</dbReference>
<dbReference type="Proteomes" id="UP000219621">
    <property type="component" value="Unassembled WGS sequence"/>
</dbReference>
<dbReference type="AlphaFoldDB" id="A0A286H1U0"/>
<evidence type="ECO:0000256" key="6">
    <source>
        <dbReference type="SAM" id="Phobius"/>
    </source>
</evidence>
<keyword evidence="6" id="KW-0812">Transmembrane</keyword>
<protein>
    <submittedName>
        <fullName evidence="11">Methyl-accepting chemotaxis protein</fullName>
    </submittedName>
</protein>
<reference evidence="12" key="1">
    <citation type="submission" date="2017-09" db="EMBL/GenBank/DDBJ databases">
        <authorList>
            <person name="Varghese N."/>
            <person name="Submissions S."/>
        </authorList>
    </citation>
    <scope>NUCLEOTIDE SEQUENCE [LARGE SCALE GENOMIC DNA]</scope>
    <source>
        <strain evidence="12">USBA 140</strain>
    </source>
</reference>
<dbReference type="Gene3D" id="1.10.287.950">
    <property type="entry name" value="Methyl-accepting chemotaxis protein"/>
    <property type="match status" value="1"/>
</dbReference>
<dbReference type="Pfam" id="PF00015">
    <property type="entry name" value="MCPsignal"/>
    <property type="match status" value="1"/>
</dbReference>
<dbReference type="InterPro" id="IPR024478">
    <property type="entry name" value="HlyB_4HB_MCP"/>
</dbReference>
<dbReference type="PROSITE" id="PS50885">
    <property type="entry name" value="HAMP"/>
    <property type="match status" value="1"/>
</dbReference>
<keyword evidence="3 5" id="KW-0807">Transducer</keyword>
<dbReference type="PROSITE" id="PS50192">
    <property type="entry name" value="T_SNARE"/>
    <property type="match status" value="1"/>
</dbReference>
<keyword evidence="2" id="KW-1003">Cell membrane</keyword>
<dbReference type="InterPro" id="IPR032255">
    <property type="entry name" value="HBM"/>
</dbReference>
<evidence type="ECO:0000259" key="9">
    <source>
        <dbReference type="PROSITE" id="PS50885"/>
    </source>
</evidence>
<evidence type="ECO:0000256" key="5">
    <source>
        <dbReference type="PROSITE-ProRule" id="PRU00284"/>
    </source>
</evidence>
<accession>A0A286H1U0</accession>
<dbReference type="Gene3D" id="6.10.340.10">
    <property type="match status" value="1"/>
</dbReference>
<dbReference type="SMART" id="SM01358">
    <property type="entry name" value="HBM"/>
    <property type="match status" value="1"/>
</dbReference>
<dbReference type="PANTHER" id="PTHR32089">
    <property type="entry name" value="METHYL-ACCEPTING CHEMOTAXIS PROTEIN MCPB"/>
    <property type="match status" value="1"/>
</dbReference>
<evidence type="ECO:0000256" key="4">
    <source>
        <dbReference type="ARBA" id="ARBA00029447"/>
    </source>
</evidence>
<keyword evidence="2" id="KW-0997">Cell inner membrane</keyword>
<feature type="transmembrane region" description="Helical" evidence="6">
    <location>
        <begin position="12"/>
        <end position="35"/>
    </location>
</feature>
<dbReference type="EMBL" id="OCNJ01000023">
    <property type="protein sequence ID" value="SOE01758.1"/>
    <property type="molecule type" value="Genomic_DNA"/>
</dbReference>
<keyword evidence="6" id="KW-1133">Transmembrane helix</keyword>
<feature type="domain" description="HAMP" evidence="9">
    <location>
        <begin position="321"/>
        <end position="374"/>
    </location>
</feature>
<dbReference type="PROSITE" id="PS50111">
    <property type="entry name" value="CHEMOTAXIS_TRANSDUC_2"/>
    <property type="match status" value="1"/>
</dbReference>
<dbReference type="SMART" id="SM00304">
    <property type="entry name" value="HAMP"/>
    <property type="match status" value="1"/>
</dbReference>
<dbReference type="GO" id="GO:0007165">
    <property type="term" value="P:signal transduction"/>
    <property type="evidence" value="ECO:0007669"/>
    <property type="project" value="UniProtKB-KW"/>
</dbReference>